<evidence type="ECO:0000313" key="11">
    <source>
        <dbReference type="Proteomes" id="UP000316584"/>
    </source>
</evidence>
<reference evidence="10 11" key="1">
    <citation type="submission" date="2019-07" db="EMBL/GenBank/DDBJ databases">
        <title>Full genome sequence of Luteimonas sp. Gr-4.</title>
        <authorList>
            <person name="Im W.-T."/>
        </authorList>
    </citation>
    <scope>NUCLEOTIDE SEQUENCE [LARGE SCALE GENOMIC DNA]</scope>
    <source>
        <strain evidence="10 11">Gr-4</strain>
    </source>
</reference>
<dbReference type="InterPro" id="IPR007412">
    <property type="entry name" value="FlgM"/>
</dbReference>
<dbReference type="GO" id="GO:0045892">
    <property type="term" value="P:negative regulation of DNA-templated transcription"/>
    <property type="evidence" value="ECO:0007669"/>
    <property type="project" value="InterPro"/>
</dbReference>
<keyword evidence="5" id="KW-0805">Transcription regulation</keyword>
<evidence type="ECO:0000256" key="4">
    <source>
        <dbReference type="ARBA" id="ARBA00022795"/>
    </source>
</evidence>
<dbReference type="SUPFAM" id="SSF101498">
    <property type="entry name" value="Anti-sigma factor FlgM"/>
    <property type="match status" value="1"/>
</dbReference>
<sequence>MSQKIEGTPPSAPVRVTQLAGQVSRAGDARDRAIEAPAAGDSLRLTSEAAGLQALRQELATRPAVDEGRVQAVREALASGSYRIDPEAIATAMLELDAQLGG</sequence>
<dbReference type="RefSeq" id="WP_144889315.1">
    <property type="nucleotide sequence ID" value="NZ_CP042218.1"/>
</dbReference>
<keyword evidence="11" id="KW-1185">Reference proteome</keyword>
<dbReference type="OrthoDB" id="7063735at2"/>
<proteinExistence type="inferred from homology"/>
<dbReference type="KEGG" id="lug:FPZ22_00530"/>
<dbReference type="NCBIfam" id="TIGR03824">
    <property type="entry name" value="FlgM_jcvi"/>
    <property type="match status" value="1"/>
</dbReference>
<evidence type="ECO:0000256" key="5">
    <source>
        <dbReference type="ARBA" id="ARBA00023015"/>
    </source>
</evidence>
<dbReference type="Pfam" id="PF04316">
    <property type="entry name" value="FlgM"/>
    <property type="match status" value="1"/>
</dbReference>
<evidence type="ECO:0000259" key="9">
    <source>
        <dbReference type="Pfam" id="PF04316"/>
    </source>
</evidence>
<feature type="domain" description="Anti-sigma-28 factor FlgM C-terminal" evidence="9">
    <location>
        <begin position="41"/>
        <end position="95"/>
    </location>
</feature>
<organism evidence="10 11">
    <name type="scientific">Luteimonas granuli</name>
    <dbReference type="NCBI Taxonomy" id="1176533"/>
    <lineage>
        <taxon>Bacteria</taxon>
        <taxon>Pseudomonadati</taxon>
        <taxon>Pseudomonadota</taxon>
        <taxon>Gammaproteobacteria</taxon>
        <taxon>Lysobacterales</taxon>
        <taxon>Lysobacteraceae</taxon>
        <taxon>Luteimonas</taxon>
    </lineage>
</organism>
<evidence type="ECO:0000256" key="6">
    <source>
        <dbReference type="ARBA" id="ARBA00023163"/>
    </source>
</evidence>
<evidence type="ECO:0000256" key="8">
    <source>
        <dbReference type="ARBA" id="ARBA00030117"/>
    </source>
</evidence>
<evidence type="ECO:0000256" key="1">
    <source>
        <dbReference type="ARBA" id="ARBA00005322"/>
    </source>
</evidence>
<evidence type="ECO:0000256" key="3">
    <source>
        <dbReference type="ARBA" id="ARBA00022491"/>
    </source>
</evidence>
<keyword evidence="4" id="KW-1005">Bacterial flagellum biogenesis</keyword>
<comment type="similarity">
    <text evidence="1">Belongs to the FlgM family.</text>
</comment>
<keyword evidence="10" id="KW-0966">Cell projection</keyword>
<gene>
    <name evidence="10" type="primary">flgM</name>
    <name evidence="10" type="ORF">FPZ22_00530</name>
</gene>
<protein>
    <recommendedName>
        <fullName evidence="2">Negative regulator of flagellin synthesis</fullName>
    </recommendedName>
    <alternativeName>
        <fullName evidence="8">Anti-sigma-28 factor</fullName>
    </alternativeName>
</protein>
<dbReference type="EMBL" id="CP042218">
    <property type="protein sequence ID" value="QDW65575.1"/>
    <property type="molecule type" value="Genomic_DNA"/>
</dbReference>
<keyword evidence="6" id="KW-0804">Transcription</keyword>
<name>A0A518N0Y3_9GAMM</name>
<dbReference type="Proteomes" id="UP000316584">
    <property type="component" value="Chromosome"/>
</dbReference>
<evidence type="ECO:0000313" key="10">
    <source>
        <dbReference type="EMBL" id="QDW65575.1"/>
    </source>
</evidence>
<dbReference type="InterPro" id="IPR031316">
    <property type="entry name" value="FlgM_C"/>
</dbReference>
<dbReference type="GO" id="GO:0044781">
    <property type="term" value="P:bacterial-type flagellum organization"/>
    <property type="evidence" value="ECO:0007669"/>
    <property type="project" value="UniProtKB-KW"/>
</dbReference>
<keyword evidence="10" id="KW-0969">Cilium</keyword>
<comment type="function">
    <text evidence="7">Responsible for the coupling of flagellin expression to flagellar assembly by preventing expression of the flagellin genes when a component of the middle class of proteins is defective. It negatively regulates flagellar genes by inhibiting the activity of FliA by directly binding to FliA.</text>
</comment>
<accession>A0A518N0Y3</accession>
<evidence type="ECO:0000256" key="2">
    <source>
        <dbReference type="ARBA" id="ARBA00017823"/>
    </source>
</evidence>
<evidence type="ECO:0000256" key="7">
    <source>
        <dbReference type="ARBA" id="ARBA00024739"/>
    </source>
</evidence>
<dbReference type="AlphaFoldDB" id="A0A518N0Y3"/>
<dbReference type="InterPro" id="IPR035890">
    <property type="entry name" value="Anti-sigma-28_factor_FlgM_sf"/>
</dbReference>
<keyword evidence="3" id="KW-0678">Repressor</keyword>
<keyword evidence="10" id="KW-0282">Flagellum</keyword>